<evidence type="ECO:0000259" key="3">
    <source>
        <dbReference type="PROSITE" id="PS50158"/>
    </source>
</evidence>
<evidence type="ECO:0000313" key="4">
    <source>
        <dbReference type="EMBL" id="KAK1936115.1"/>
    </source>
</evidence>
<dbReference type="Pfam" id="PF00098">
    <property type="entry name" value="zf-CCHC"/>
    <property type="match status" value="1"/>
</dbReference>
<dbReference type="SUPFAM" id="SSF57756">
    <property type="entry name" value="Retrovirus zinc finger-like domains"/>
    <property type="match status" value="1"/>
</dbReference>
<feature type="compositionally biased region" description="Basic and acidic residues" evidence="2">
    <location>
        <begin position="1"/>
        <end position="11"/>
    </location>
</feature>
<feature type="compositionally biased region" description="Basic and acidic residues" evidence="2">
    <location>
        <begin position="84"/>
        <end position="98"/>
    </location>
</feature>
<reference evidence="4" key="2">
    <citation type="submission" date="2021-05" db="EMBL/GenBank/DDBJ databases">
        <authorList>
            <person name="Pain A."/>
        </authorList>
    </citation>
    <scope>NUCLEOTIDE SEQUENCE</scope>
    <source>
        <strain evidence="4">1802A</strain>
    </source>
</reference>
<protein>
    <recommendedName>
        <fullName evidence="3">CCHC-type domain-containing protein</fullName>
    </recommendedName>
</protein>
<dbReference type="Gene3D" id="4.10.60.10">
    <property type="entry name" value="Zinc finger, CCHC-type"/>
    <property type="match status" value="1"/>
</dbReference>
<dbReference type="InterPro" id="IPR001878">
    <property type="entry name" value="Znf_CCHC"/>
</dbReference>
<evidence type="ECO:0000313" key="5">
    <source>
        <dbReference type="Proteomes" id="UP001195914"/>
    </source>
</evidence>
<organism evidence="4 5">
    <name type="scientific">Babesia divergens</name>
    <dbReference type="NCBI Taxonomy" id="32595"/>
    <lineage>
        <taxon>Eukaryota</taxon>
        <taxon>Sar</taxon>
        <taxon>Alveolata</taxon>
        <taxon>Apicomplexa</taxon>
        <taxon>Aconoidasida</taxon>
        <taxon>Piroplasmida</taxon>
        <taxon>Babesiidae</taxon>
        <taxon>Babesia</taxon>
    </lineage>
</organism>
<dbReference type="PROSITE" id="PS50158">
    <property type="entry name" value="ZF_CCHC"/>
    <property type="match status" value="1"/>
</dbReference>
<dbReference type="GO" id="GO:0003676">
    <property type="term" value="F:nucleic acid binding"/>
    <property type="evidence" value="ECO:0007669"/>
    <property type="project" value="InterPro"/>
</dbReference>
<dbReference type="AlphaFoldDB" id="A0AAD9GCY5"/>
<evidence type="ECO:0000256" key="1">
    <source>
        <dbReference type="PROSITE-ProRule" id="PRU00047"/>
    </source>
</evidence>
<keyword evidence="5" id="KW-1185">Reference proteome</keyword>
<dbReference type="Proteomes" id="UP001195914">
    <property type="component" value="Unassembled WGS sequence"/>
</dbReference>
<accession>A0AAD9GCY5</accession>
<proteinExistence type="predicted"/>
<dbReference type="InterPro" id="IPR036875">
    <property type="entry name" value="Znf_CCHC_sf"/>
</dbReference>
<feature type="domain" description="CCHC-type" evidence="3">
    <location>
        <begin position="336"/>
        <end position="350"/>
    </location>
</feature>
<feature type="region of interest" description="Disordered" evidence="2">
    <location>
        <begin position="1"/>
        <end position="121"/>
    </location>
</feature>
<keyword evidence="1" id="KW-0862">Zinc</keyword>
<sequence length="354" mass="39455">MESSRPSHDHSMTTANAATPKKRNRFDTPSPIPNVGHSVSVPMETRTVSPEAQDGYDANQLTRPGITIDPGHVTSSPFASRNGDPAHRVANENNRVESHPTPPNSGAKMASQQGTLQEPCTDDLVGNSHKVPVPHALELCNVGLMVSVLQKEMKKDSSMAFVPYSPVESDIDVPCYTLPPSISEIEHNRVNDFYEELEELLDSMSSYINPGDTTFSYSRRKMVNFNKYSSVPHKVMTEYDVLHKRESMYRDHSLGTYKHTPNLSNTQRMLSHMFSSIKNAVAADHAGLGSINVRPAEDAFESFRKKRATQYHENIAIKASVRKDTSVMILSSQSSCYKCNQQGHHAKDCRYFPT</sequence>
<comment type="caution">
    <text evidence="4">The sequence shown here is derived from an EMBL/GenBank/DDBJ whole genome shotgun (WGS) entry which is preliminary data.</text>
</comment>
<keyword evidence="1" id="KW-0479">Metal-binding</keyword>
<name>A0AAD9GCY5_BABDI</name>
<dbReference type="GO" id="GO:0008270">
    <property type="term" value="F:zinc ion binding"/>
    <property type="evidence" value="ECO:0007669"/>
    <property type="project" value="UniProtKB-KW"/>
</dbReference>
<keyword evidence="1" id="KW-0863">Zinc-finger</keyword>
<evidence type="ECO:0000256" key="2">
    <source>
        <dbReference type="SAM" id="MobiDB-lite"/>
    </source>
</evidence>
<gene>
    <name evidence="4" type="ORF">X943_001496</name>
</gene>
<dbReference type="EMBL" id="JAHBMH010000044">
    <property type="protein sequence ID" value="KAK1936115.1"/>
    <property type="molecule type" value="Genomic_DNA"/>
</dbReference>
<reference evidence="4" key="1">
    <citation type="journal article" date="2014" name="Nucleic Acids Res.">
        <title>The evolutionary dynamics of variant antigen genes in Babesia reveal a history of genomic innovation underlying host-parasite interaction.</title>
        <authorList>
            <person name="Jackson A.P."/>
            <person name="Otto T.D."/>
            <person name="Darby A."/>
            <person name="Ramaprasad A."/>
            <person name="Xia D."/>
            <person name="Echaide I.E."/>
            <person name="Farber M."/>
            <person name="Gahlot S."/>
            <person name="Gamble J."/>
            <person name="Gupta D."/>
            <person name="Gupta Y."/>
            <person name="Jackson L."/>
            <person name="Malandrin L."/>
            <person name="Malas T.B."/>
            <person name="Moussa E."/>
            <person name="Nair M."/>
            <person name="Reid A.J."/>
            <person name="Sanders M."/>
            <person name="Sharma J."/>
            <person name="Tracey A."/>
            <person name="Quail M.A."/>
            <person name="Weir W."/>
            <person name="Wastling J.M."/>
            <person name="Hall N."/>
            <person name="Willadsen P."/>
            <person name="Lingelbach K."/>
            <person name="Shiels B."/>
            <person name="Tait A."/>
            <person name="Berriman M."/>
            <person name="Allred D.R."/>
            <person name="Pain A."/>
        </authorList>
    </citation>
    <scope>NUCLEOTIDE SEQUENCE</scope>
    <source>
        <strain evidence="4">1802A</strain>
    </source>
</reference>